<protein>
    <recommendedName>
        <fullName evidence="6">NACHT domain-containing protein</fullName>
    </recommendedName>
</protein>
<dbReference type="PANTHER" id="PTHR10039:SF5">
    <property type="entry name" value="NACHT DOMAIN-CONTAINING PROTEIN"/>
    <property type="match status" value="1"/>
</dbReference>
<evidence type="ECO:0000259" key="2">
    <source>
        <dbReference type="Pfam" id="PF24883"/>
    </source>
</evidence>
<dbReference type="Proteomes" id="UP000758155">
    <property type="component" value="Unassembled WGS sequence"/>
</dbReference>
<keyword evidence="1" id="KW-0677">Repeat</keyword>
<dbReference type="PANTHER" id="PTHR10039">
    <property type="entry name" value="AMELOGENIN"/>
    <property type="match status" value="1"/>
</dbReference>
<dbReference type="OrthoDB" id="3781721at2759"/>
<evidence type="ECO:0000313" key="4">
    <source>
        <dbReference type="EMBL" id="KAF3039918.1"/>
    </source>
</evidence>
<dbReference type="Pfam" id="PF25053">
    <property type="entry name" value="DUF7791"/>
    <property type="match status" value="1"/>
</dbReference>
<organism evidence="4 5">
    <name type="scientific">Didymella heteroderae</name>
    <dbReference type="NCBI Taxonomy" id="1769908"/>
    <lineage>
        <taxon>Eukaryota</taxon>
        <taxon>Fungi</taxon>
        <taxon>Dikarya</taxon>
        <taxon>Ascomycota</taxon>
        <taxon>Pezizomycotina</taxon>
        <taxon>Dothideomycetes</taxon>
        <taxon>Pleosporomycetidae</taxon>
        <taxon>Pleosporales</taxon>
        <taxon>Pleosporineae</taxon>
        <taxon>Didymellaceae</taxon>
        <taxon>Didymella</taxon>
    </lineage>
</organism>
<proteinExistence type="predicted"/>
<dbReference type="Pfam" id="PF24883">
    <property type="entry name" value="NPHP3_N"/>
    <property type="match status" value="1"/>
</dbReference>
<dbReference type="InterPro" id="IPR027417">
    <property type="entry name" value="P-loop_NTPase"/>
</dbReference>
<gene>
    <name evidence="4" type="ORF">E8E12_006899</name>
</gene>
<feature type="domain" description="Nephrocystin 3-like N-terminal" evidence="2">
    <location>
        <begin position="253"/>
        <end position="412"/>
    </location>
</feature>
<name>A0A9P4WRP9_9PLEO</name>
<dbReference type="InterPro" id="IPR056884">
    <property type="entry name" value="NPHP3-like_N"/>
</dbReference>
<dbReference type="InterPro" id="IPR056693">
    <property type="entry name" value="DUF7791"/>
</dbReference>
<evidence type="ECO:0000256" key="1">
    <source>
        <dbReference type="ARBA" id="ARBA00022737"/>
    </source>
</evidence>
<evidence type="ECO:0000259" key="3">
    <source>
        <dbReference type="Pfam" id="PF25053"/>
    </source>
</evidence>
<dbReference type="EMBL" id="SWKV01000028">
    <property type="protein sequence ID" value="KAF3039918.1"/>
    <property type="molecule type" value="Genomic_DNA"/>
</dbReference>
<dbReference type="AlphaFoldDB" id="A0A9P4WRP9"/>
<accession>A0A9P4WRP9</accession>
<keyword evidence="5" id="KW-1185">Reference proteome</keyword>
<dbReference type="Gene3D" id="3.40.50.300">
    <property type="entry name" value="P-loop containing nucleotide triphosphate hydrolases"/>
    <property type="match status" value="1"/>
</dbReference>
<dbReference type="SUPFAM" id="SSF52540">
    <property type="entry name" value="P-loop containing nucleoside triphosphate hydrolases"/>
    <property type="match status" value="1"/>
</dbReference>
<reference evidence="4" key="1">
    <citation type="submission" date="2019-04" db="EMBL/GenBank/DDBJ databases">
        <title>Sequencing of skin fungus with MAO and IRED activity.</title>
        <authorList>
            <person name="Marsaioli A.J."/>
            <person name="Bonatto J.M.C."/>
            <person name="Reis Junior O."/>
        </authorList>
    </citation>
    <scope>NUCLEOTIDE SEQUENCE</scope>
    <source>
        <strain evidence="4">28M1</strain>
    </source>
</reference>
<comment type="caution">
    <text evidence="4">The sequence shown here is derived from an EMBL/GenBank/DDBJ whole genome shotgun (WGS) entry which is preliminary data.</text>
</comment>
<evidence type="ECO:0008006" key="6">
    <source>
        <dbReference type="Google" id="ProtNLM"/>
    </source>
</evidence>
<feature type="domain" description="DUF7791" evidence="3">
    <location>
        <begin position="523"/>
        <end position="654"/>
    </location>
</feature>
<evidence type="ECO:0000313" key="5">
    <source>
        <dbReference type="Proteomes" id="UP000758155"/>
    </source>
</evidence>
<sequence>MAELAVVGLVGNIISFIDFGAKLVSATRDVHGSLNGTMAEVDELTHILSNVQSSNKRVKRMQISGHALSKDETRLLSLVDECEKLAKTMQKVLDKLKKRSSSWKTYEDLRVAFQTLIKRKDLEDMCRRLEALDGRIRTSFSHMLQANQHSATMMQLEKIIGLQKEHKIHYDGQLDDIRSQLINLMQQRSQDPEQQTALRLLQLAKLSVFHEEHAACFRQIRIIPSLYVPVLSKRWRDIPFADRSSNSWLFGPELSSFTSWLRHEDGVYMILGKPGSGKSTLMKYASEHGQTMQALQDWAAPSRLFTASYYFWNQGFELQKSQRGLFQSLLYQILRAAPALEKYTTFDRLEHEAWEMHHLELAFQRIAEANLDAKFCFFIDGLDEYDGRETEVVGILGLLTRSSNIKVCVSTRFRSIFEHEIRDLKYTVDISDYTKRDMASHVRNNLLAEAKFKRLHSSDQSGCEKIVNDIAEHAKGVWLWVALVTKDLVHAVKTGEHVEKLQEITNDFPRGLDKYFERMINNISPSYQVDMAKMFLLAIHELQPLPLFAFSLLDRERSDADYAIKAPYHSVEDRKDDDLKSRVQNRCGDLMVVEDGPHPIFLSQPVDFMHRTVAEYLRDNHDRDLRAKLDTSFDPMLSLCRIHLFLLKSLDNPDLTQGAFINQLIGLTDELLYYAREVELRVEEGEVSPATKILDEVDKVNVYHAQNSGMKLHWTHLRDNVKRRGLDLYYEGGHCNFLALCVQARLTRYVRVKLEEDPGRIAKQGRPLIDYALRPLRSTPIGMLYHSEHDDPIVNIEMVQLLLRLDPSRTETINKPLYSHEDRK</sequence>